<name>A0A2J6RT99_HYAVF</name>
<feature type="transmembrane region" description="Helical" evidence="2">
    <location>
        <begin position="601"/>
        <end position="620"/>
    </location>
</feature>
<feature type="region of interest" description="Disordered" evidence="1">
    <location>
        <begin position="389"/>
        <end position="412"/>
    </location>
</feature>
<dbReference type="STRING" id="1149755.A0A2J6RT99"/>
<evidence type="ECO:0000313" key="4">
    <source>
        <dbReference type="Proteomes" id="UP000235786"/>
    </source>
</evidence>
<protein>
    <submittedName>
        <fullName evidence="3">Uncharacterized protein</fullName>
    </submittedName>
</protein>
<evidence type="ECO:0000256" key="2">
    <source>
        <dbReference type="SAM" id="Phobius"/>
    </source>
</evidence>
<evidence type="ECO:0000256" key="1">
    <source>
        <dbReference type="SAM" id="MobiDB-lite"/>
    </source>
</evidence>
<evidence type="ECO:0000313" key="3">
    <source>
        <dbReference type="EMBL" id="PMD41742.1"/>
    </source>
</evidence>
<dbReference type="AlphaFoldDB" id="A0A2J6RT99"/>
<reference evidence="3 4" key="1">
    <citation type="submission" date="2016-04" db="EMBL/GenBank/DDBJ databases">
        <title>A degradative enzymes factory behind the ericoid mycorrhizal symbiosis.</title>
        <authorList>
            <consortium name="DOE Joint Genome Institute"/>
            <person name="Martino E."/>
            <person name="Morin E."/>
            <person name="Grelet G."/>
            <person name="Kuo A."/>
            <person name="Kohler A."/>
            <person name="Daghino S."/>
            <person name="Barry K."/>
            <person name="Choi C."/>
            <person name="Cichocki N."/>
            <person name="Clum A."/>
            <person name="Copeland A."/>
            <person name="Hainaut M."/>
            <person name="Haridas S."/>
            <person name="Labutti K."/>
            <person name="Lindquist E."/>
            <person name="Lipzen A."/>
            <person name="Khouja H.-R."/>
            <person name="Murat C."/>
            <person name="Ohm R."/>
            <person name="Olson A."/>
            <person name="Spatafora J."/>
            <person name="Veneault-Fourrey C."/>
            <person name="Henrissat B."/>
            <person name="Grigoriev I."/>
            <person name="Martin F."/>
            <person name="Perotto S."/>
        </authorList>
    </citation>
    <scope>NUCLEOTIDE SEQUENCE [LARGE SCALE GENOMIC DNA]</scope>
    <source>
        <strain evidence="3 4">F</strain>
    </source>
</reference>
<keyword evidence="2" id="KW-1133">Transmembrane helix</keyword>
<accession>A0A2J6RT99</accession>
<dbReference type="Proteomes" id="UP000235786">
    <property type="component" value="Unassembled WGS sequence"/>
</dbReference>
<gene>
    <name evidence="3" type="ORF">L207DRAFT_633067</name>
</gene>
<keyword evidence="4" id="KW-1185">Reference proteome</keyword>
<keyword evidence="2" id="KW-0812">Transmembrane</keyword>
<feature type="compositionally biased region" description="Low complexity" evidence="1">
    <location>
        <begin position="391"/>
        <end position="408"/>
    </location>
</feature>
<proteinExistence type="predicted"/>
<keyword evidence="2" id="KW-0472">Membrane</keyword>
<dbReference type="EMBL" id="KZ613944">
    <property type="protein sequence ID" value="PMD41742.1"/>
    <property type="molecule type" value="Genomic_DNA"/>
</dbReference>
<dbReference type="OrthoDB" id="5419219at2759"/>
<feature type="transmembrane region" description="Helical" evidence="2">
    <location>
        <begin position="566"/>
        <end position="589"/>
    </location>
</feature>
<organism evidence="3 4">
    <name type="scientific">Hyaloscypha variabilis (strain UAMH 11265 / GT02V1 / F)</name>
    <name type="common">Meliniomyces variabilis</name>
    <dbReference type="NCBI Taxonomy" id="1149755"/>
    <lineage>
        <taxon>Eukaryota</taxon>
        <taxon>Fungi</taxon>
        <taxon>Dikarya</taxon>
        <taxon>Ascomycota</taxon>
        <taxon>Pezizomycotina</taxon>
        <taxon>Leotiomycetes</taxon>
        <taxon>Helotiales</taxon>
        <taxon>Hyaloscyphaceae</taxon>
        <taxon>Hyaloscypha</taxon>
        <taxon>Hyaloscypha variabilis</taxon>
    </lineage>
</organism>
<sequence>MTNTSTAGSRTTQEPVVHDIITTAIEDSKLGFDDPSNYGISARNQNGEQGLIHIESEALWKDASSSNSLLTNQSFGSDSHLSYEHISYLADQILCNLAIVEHDNHVLIFQNCWEGRLVDFSAPLYLEARTTLGRRYNIEDEEQMPQMIKPDEALTNRRAYFALVDYLTSSVARFMLTADSKELVHATLAVLARWRVKLKAISYSPVIYAEDALIFGEDIIRQSQSGSFRSSLQGLYNGANSKTDLAQLALLDRIQRELMGLSDPTKNISTKSLMTTLRAAAARRTESFQGIDEGEILRYDIGIHLRVHLALILKQVTNGLYSDAVGGVTGLTSRHPFAAVYKVGLEKTPTSFSGDRQENIVSSSDASYLRTSMPEFENLKRNAEKIFESLSKTGPPRTGTTPAPSPSSHRATQFDNMGSFIWQTRNEGDAEALKSITLTKASDVISILVPLALTSPFVGISRSSILHIVSSSEDNGVSKPVDTAHSEYYFQLQTQKASNPSKSHKIWDLDKNDVIPVSSNPLSLDGSSTGDPRMQKKLVDEYRKCDWEKMAHWLLNESTIVVECKGYVLIVLLISAIILLGGIAIGVTVGERIPGVDPWEITNYSWLVVGVVLVFAKSRYVTDWPWHDFLRMRVVCSSVSDLVEVGKVSEQMILIKLLLEENQTTLTTTGPYNGMFTRRAGQGEGFAIDVPVSLSTLFAAGFIVLKVRGEEGDNVVVLDSRRGTDVQMMASRGESGEWLSCVDVGGKVPSGLKEKNLSSRLKSRGKMFRLSRNKIKWSKVLGLFAEESSFG</sequence>